<dbReference type="InterPro" id="IPR036010">
    <property type="entry name" value="2Fe-2S_ferredoxin-like_sf"/>
</dbReference>
<dbReference type="OrthoDB" id="502624at2"/>
<gene>
    <name evidence="10" type="ORF">EK0264_12800</name>
</gene>
<dbReference type="InParanoid" id="A0A7L4YP69"/>
<dbReference type="InterPro" id="IPR017927">
    <property type="entry name" value="FAD-bd_FR_type"/>
</dbReference>
<keyword evidence="2" id="KW-0285">Flavoprotein</keyword>
<dbReference type="KEGG" id="eke:EK0264_12800"/>
<dbReference type="Gene3D" id="3.40.50.80">
    <property type="entry name" value="Nucleotide-binding domain of ferredoxin-NADP reductase (FNR) module"/>
    <property type="match status" value="1"/>
</dbReference>
<dbReference type="GO" id="GO:0051537">
    <property type="term" value="F:2 iron, 2 sulfur cluster binding"/>
    <property type="evidence" value="ECO:0007669"/>
    <property type="project" value="UniProtKB-KW"/>
</dbReference>
<dbReference type="InterPro" id="IPR039261">
    <property type="entry name" value="FNR_nucleotide-bd"/>
</dbReference>
<dbReference type="FunCoup" id="A0A7L4YP69">
    <property type="interactions" value="3"/>
</dbReference>
<keyword evidence="6" id="KW-0408">Iron</keyword>
<evidence type="ECO:0000256" key="2">
    <source>
        <dbReference type="ARBA" id="ARBA00022630"/>
    </source>
</evidence>
<dbReference type="GO" id="GO:0016491">
    <property type="term" value="F:oxidoreductase activity"/>
    <property type="evidence" value="ECO:0007669"/>
    <property type="project" value="UniProtKB-KW"/>
</dbReference>
<dbReference type="PANTHER" id="PTHR47354:SF1">
    <property type="entry name" value="CARNITINE MONOOXYGENASE REDUCTASE SUBUNIT"/>
    <property type="match status" value="1"/>
</dbReference>
<organism evidence="10 11">
    <name type="scientific">Epidermidibacterium keratini</name>
    <dbReference type="NCBI Taxonomy" id="1891644"/>
    <lineage>
        <taxon>Bacteria</taxon>
        <taxon>Bacillati</taxon>
        <taxon>Actinomycetota</taxon>
        <taxon>Actinomycetes</taxon>
        <taxon>Sporichthyales</taxon>
        <taxon>Sporichthyaceae</taxon>
        <taxon>Epidermidibacterium</taxon>
    </lineage>
</organism>
<evidence type="ECO:0000256" key="1">
    <source>
        <dbReference type="ARBA" id="ARBA00001974"/>
    </source>
</evidence>
<dbReference type="Pfam" id="PF00111">
    <property type="entry name" value="Fer2"/>
    <property type="match status" value="1"/>
</dbReference>
<dbReference type="InterPro" id="IPR001041">
    <property type="entry name" value="2Fe-2S_ferredoxin-type"/>
</dbReference>
<comment type="cofactor">
    <cofactor evidence="1">
        <name>FAD</name>
        <dbReference type="ChEBI" id="CHEBI:57692"/>
    </cofactor>
</comment>
<evidence type="ECO:0000256" key="5">
    <source>
        <dbReference type="ARBA" id="ARBA00023002"/>
    </source>
</evidence>
<dbReference type="PRINTS" id="PR00409">
    <property type="entry name" value="PHDIOXRDTASE"/>
</dbReference>
<sequence length="330" mass="35484">MTQSTHSTPATLAPASQTELALSVLSKQTESDGVVSLLLGHPDGRRLPDWTPGSHIDLMLPSGLTRQYSLCGDRQDPSTYRVAVLRERDGRGGSAYVHEHLREGEQVRVGGPRNNFNLVPAQRYLFIAGGIGITPIVAMIEAAERLGAQWSLLYGGRTRDSLAFADELIAKYGDRVRLHPQDELGLLPIADYVGEPAPGTVVYCCGPAPLLSAVAEHTVNWPTGTVRTEKFVASTPNAPVRNDPFEVVLARSGTSVTVGPERSVLDAVRDAGAPILSSCEQGLCGTCETGVLEGTPDHRDSLLDDDERQRGDCMFICVSRSCGDRLVLDL</sequence>
<evidence type="ECO:0000259" key="9">
    <source>
        <dbReference type="PROSITE" id="PS51384"/>
    </source>
</evidence>
<evidence type="ECO:0000256" key="4">
    <source>
        <dbReference type="ARBA" id="ARBA00022723"/>
    </source>
</evidence>
<dbReference type="CDD" id="cd06185">
    <property type="entry name" value="PDR_like"/>
    <property type="match status" value="1"/>
</dbReference>
<dbReference type="RefSeq" id="WP_159546201.1">
    <property type="nucleotide sequence ID" value="NZ_CP047156.1"/>
</dbReference>
<dbReference type="PROSITE" id="PS51384">
    <property type="entry name" value="FAD_FR"/>
    <property type="match status" value="1"/>
</dbReference>
<protein>
    <submittedName>
        <fullName evidence="10">2Fe-2S iron-sulfur cluster binding domain-containing protein</fullName>
    </submittedName>
</protein>
<feature type="domain" description="2Fe-2S ferredoxin-type" evidence="8">
    <location>
        <begin position="245"/>
        <end position="330"/>
    </location>
</feature>
<accession>A0A7L4YP69</accession>
<keyword evidence="4" id="KW-0479">Metal-binding</keyword>
<dbReference type="SUPFAM" id="SSF54292">
    <property type="entry name" value="2Fe-2S ferredoxin-like"/>
    <property type="match status" value="1"/>
</dbReference>
<dbReference type="Pfam" id="PF00175">
    <property type="entry name" value="NAD_binding_1"/>
    <property type="match status" value="1"/>
</dbReference>
<keyword evidence="7" id="KW-0411">Iron-sulfur</keyword>
<dbReference type="GO" id="GO:0046872">
    <property type="term" value="F:metal ion binding"/>
    <property type="evidence" value="ECO:0007669"/>
    <property type="project" value="UniProtKB-KW"/>
</dbReference>
<dbReference type="PANTHER" id="PTHR47354">
    <property type="entry name" value="NADH OXIDOREDUCTASE HCR"/>
    <property type="match status" value="1"/>
</dbReference>
<reference evidence="10 11" key="1">
    <citation type="journal article" date="2018" name="Int. J. Syst. Evol. Microbiol.">
        <title>Epidermidibacterium keratini gen. nov., sp. nov., a member of the family Sporichthyaceae, isolated from keratin epidermis.</title>
        <authorList>
            <person name="Lee D.G."/>
            <person name="Trujillo M.E."/>
            <person name="Kang S."/>
            <person name="Nam J.J."/>
            <person name="Kim Y.J."/>
        </authorList>
    </citation>
    <scope>NUCLEOTIDE SEQUENCE [LARGE SCALE GENOMIC DNA]</scope>
    <source>
        <strain evidence="10 11">EPI-7</strain>
    </source>
</reference>
<dbReference type="PROSITE" id="PS00197">
    <property type="entry name" value="2FE2S_FER_1"/>
    <property type="match status" value="1"/>
</dbReference>
<evidence type="ECO:0000256" key="7">
    <source>
        <dbReference type="ARBA" id="ARBA00023014"/>
    </source>
</evidence>
<dbReference type="Gene3D" id="2.40.30.10">
    <property type="entry name" value="Translation factors"/>
    <property type="match status" value="1"/>
</dbReference>
<evidence type="ECO:0000259" key="8">
    <source>
        <dbReference type="PROSITE" id="PS51085"/>
    </source>
</evidence>
<dbReference type="InterPro" id="IPR050415">
    <property type="entry name" value="MRET"/>
</dbReference>
<feature type="domain" description="FAD-binding FR-type" evidence="9">
    <location>
        <begin position="17"/>
        <end position="119"/>
    </location>
</feature>
<evidence type="ECO:0000313" key="10">
    <source>
        <dbReference type="EMBL" id="QHC01081.1"/>
    </source>
</evidence>
<dbReference type="InterPro" id="IPR001433">
    <property type="entry name" value="OxRdtase_FAD/NAD-bd"/>
</dbReference>
<dbReference type="CDD" id="cd00207">
    <property type="entry name" value="fer2"/>
    <property type="match status" value="1"/>
</dbReference>
<keyword evidence="3" id="KW-0001">2Fe-2S</keyword>
<name>A0A7L4YP69_9ACTN</name>
<evidence type="ECO:0000256" key="6">
    <source>
        <dbReference type="ARBA" id="ARBA00023004"/>
    </source>
</evidence>
<dbReference type="InterPro" id="IPR006058">
    <property type="entry name" value="2Fe2S_fd_BS"/>
</dbReference>
<dbReference type="SUPFAM" id="SSF63380">
    <property type="entry name" value="Riboflavin synthase domain-like"/>
    <property type="match status" value="1"/>
</dbReference>
<dbReference type="PROSITE" id="PS51085">
    <property type="entry name" value="2FE2S_FER_2"/>
    <property type="match status" value="1"/>
</dbReference>
<keyword evidence="11" id="KW-1185">Reference proteome</keyword>
<dbReference type="AlphaFoldDB" id="A0A7L4YP69"/>
<evidence type="ECO:0000256" key="3">
    <source>
        <dbReference type="ARBA" id="ARBA00022714"/>
    </source>
</evidence>
<dbReference type="Gene3D" id="3.10.20.30">
    <property type="match status" value="1"/>
</dbReference>
<keyword evidence="5" id="KW-0560">Oxidoreductase</keyword>
<evidence type="ECO:0000313" key="11">
    <source>
        <dbReference type="Proteomes" id="UP000463857"/>
    </source>
</evidence>
<dbReference type="EMBL" id="CP047156">
    <property type="protein sequence ID" value="QHC01081.1"/>
    <property type="molecule type" value="Genomic_DNA"/>
</dbReference>
<dbReference type="InterPro" id="IPR012675">
    <property type="entry name" value="Beta-grasp_dom_sf"/>
</dbReference>
<dbReference type="Proteomes" id="UP000463857">
    <property type="component" value="Chromosome"/>
</dbReference>
<dbReference type="InterPro" id="IPR017938">
    <property type="entry name" value="Riboflavin_synthase-like_b-brl"/>
</dbReference>
<dbReference type="SUPFAM" id="SSF52343">
    <property type="entry name" value="Ferredoxin reductase-like, C-terminal NADP-linked domain"/>
    <property type="match status" value="1"/>
</dbReference>
<proteinExistence type="predicted"/>